<gene>
    <name evidence="2" type="ORF">AQUSIP_26080</name>
</gene>
<keyword evidence="3" id="KW-1185">Reference proteome</keyword>
<dbReference type="AlphaFoldDB" id="A0A5E4PLJ8"/>
<feature type="chain" id="PRO_5022862879" description="Peptidase C1A papain C-terminal domain-containing protein" evidence="1">
    <location>
        <begin position="23"/>
        <end position="348"/>
    </location>
</feature>
<dbReference type="KEGG" id="asip:AQUSIP_26080"/>
<reference evidence="2 3" key="1">
    <citation type="submission" date="2019-08" db="EMBL/GenBank/DDBJ databases">
        <authorList>
            <person name="Guy L."/>
        </authorList>
    </citation>
    <scope>NUCLEOTIDE SEQUENCE [LARGE SCALE GENOMIC DNA]</scope>
    <source>
        <strain evidence="2 3">SGT-108</strain>
    </source>
</reference>
<organism evidence="2 3">
    <name type="scientific">Aquicella siphonis</name>
    <dbReference type="NCBI Taxonomy" id="254247"/>
    <lineage>
        <taxon>Bacteria</taxon>
        <taxon>Pseudomonadati</taxon>
        <taxon>Pseudomonadota</taxon>
        <taxon>Gammaproteobacteria</taxon>
        <taxon>Legionellales</taxon>
        <taxon>Coxiellaceae</taxon>
        <taxon>Aquicella</taxon>
    </lineage>
</organism>
<evidence type="ECO:0008006" key="4">
    <source>
        <dbReference type="Google" id="ProtNLM"/>
    </source>
</evidence>
<dbReference type="CDD" id="cd02619">
    <property type="entry name" value="Peptidase_C1"/>
    <property type="match status" value="1"/>
</dbReference>
<protein>
    <recommendedName>
        <fullName evidence="4">Peptidase C1A papain C-terminal domain-containing protein</fullName>
    </recommendedName>
</protein>
<dbReference type="SUPFAM" id="SSF54001">
    <property type="entry name" value="Cysteine proteinases"/>
    <property type="match status" value="1"/>
</dbReference>
<evidence type="ECO:0000313" key="3">
    <source>
        <dbReference type="Proteomes" id="UP000324194"/>
    </source>
</evidence>
<dbReference type="EMBL" id="LR699120">
    <property type="protein sequence ID" value="VVC77281.1"/>
    <property type="molecule type" value="Genomic_DNA"/>
</dbReference>
<sequence length="348" mass="37368">MKLQSVSSLLFLSMCVSSVTIAAAPNIKIAGTIPATVQLNQNLAKRSLAAGTVSPSTKLISLEKVELSSEAQTYLANQADKLAQKDEKGFLFAAAAPSSLPPSAFLGMNNVPVLDQGAHGACVTFADTGAIDAIRGNTDYVSQLCNLELGSYLEEEYAKKGVEYPSGWEGSLNEIVLGQIQKYGVVNMTVQRNQGCGNKEKVLKEYPLNDAANTGVPMSDTDFARKSEPIMKDIYWKVLLSANDAFSSRANMDNVVKNIKQSIVNGHRVVFGTLLDVNDELKYNNGATGTYRGTSNDSWVVTAKIQKDAKAKKIRAGHAMIITGYDDNAEITGSDGKKHTGAFTLRNS</sequence>
<keyword evidence="1" id="KW-0732">Signal</keyword>
<name>A0A5E4PLJ8_9COXI</name>
<proteinExistence type="predicted"/>
<dbReference type="Proteomes" id="UP000324194">
    <property type="component" value="Chromosome 2"/>
</dbReference>
<feature type="signal peptide" evidence="1">
    <location>
        <begin position="1"/>
        <end position="22"/>
    </location>
</feature>
<accession>A0A5E4PLJ8</accession>
<evidence type="ECO:0000313" key="2">
    <source>
        <dbReference type="EMBL" id="VVC77281.1"/>
    </source>
</evidence>
<dbReference type="Gene3D" id="3.90.70.10">
    <property type="entry name" value="Cysteine proteinases"/>
    <property type="match status" value="1"/>
</dbReference>
<dbReference type="OrthoDB" id="5633948at2"/>
<dbReference type="RefSeq" id="WP_148340728.1">
    <property type="nucleotide sequence ID" value="NZ_LR699120.1"/>
</dbReference>
<dbReference type="InterPro" id="IPR038765">
    <property type="entry name" value="Papain-like_cys_pep_sf"/>
</dbReference>
<evidence type="ECO:0000256" key="1">
    <source>
        <dbReference type="SAM" id="SignalP"/>
    </source>
</evidence>